<protein>
    <submittedName>
        <fullName evidence="3">Putative methyltransferase</fullName>
    </submittedName>
</protein>
<dbReference type="SUPFAM" id="SSF53335">
    <property type="entry name" value="S-adenosyl-L-methionine-dependent methyltransferases"/>
    <property type="match status" value="1"/>
</dbReference>
<dbReference type="PATRIC" id="fig|472175.3.peg.1987"/>
<dbReference type="InterPro" id="IPR004398">
    <property type="entry name" value="RNA_MeTrfase_RsmD"/>
</dbReference>
<keyword evidence="1 3" id="KW-0489">Methyltransferase</keyword>
<dbReference type="PANTHER" id="PTHR43542:SF1">
    <property type="entry name" value="METHYLTRANSFERASE"/>
    <property type="match status" value="1"/>
</dbReference>
<keyword evidence="2 3" id="KW-0808">Transferase</keyword>
<dbReference type="RefSeq" id="WP_036482326.1">
    <property type="nucleotide sequence ID" value="NZ_JMQM01000001.1"/>
</dbReference>
<dbReference type="PIRSF" id="PIRSF004553">
    <property type="entry name" value="CHP00095"/>
    <property type="match status" value="1"/>
</dbReference>
<dbReference type="eggNOG" id="COG0742">
    <property type="taxonomic scope" value="Bacteria"/>
</dbReference>
<reference evidence="3 4" key="1">
    <citation type="submission" date="2014-05" db="EMBL/GenBank/DDBJ databases">
        <title>Draft Genome Sequence of Nitratireductor basaltis Strain UMTGB225, A Marine Bacterium Isolated from Green Barrel Tunicate.</title>
        <authorList>
            <person name="Gan H.Y."/>
        </authorList>
    </citation>
    <scope>NUCLEOTIDE SEQUENCE [LARGE SCALE GENOMIC DNA]</scope>
    <source>
        <strain evidence="3 4">UMTGB225</strain>
    </source>
</reference>
<dbReference type="CDD" id="cd02440">
    <property type="entry name" value="AdoMet_MTases"/>
    <property type="match status" value="1"/>
</dbReference>
<accession>A0A084UDA3</accession>
<proteinExistence type="predicted"/>
<dbReference type="Pfam" id="PF03602">
    <property type="entry name" value="Cons_hypoth95"/>
    <property type="match status" value="1"/>
</dbReference>
<evidence type="ECO:0000256" key="2">
    <source>
        <dbReference type="ARBA" id="ARBA00022679"/>
    </source>
</evidence>
<dbReference type="NCBIfam" id="TIGR00095">
    <property type="entry name" value="16S rRNA (guanine(966)-N(2))-methyltransferase RsmD"/>
    <property type="match status" value="1"/>
</dbReference>
<dbReference type="PROSITE" id="PS00092">
    <property type="entry name" value="N6_MTASE"/>
    <property type="match status" value="1"/>
</dbReference>
<evidence type="ECO:0000313" key="4">
    <source>
        <dbReference type="Proteomes" id="UP000053675"/>
    </source>
</evidence>
<sequence length="184" mass="19777">MRIVGGKLKGRRLVSPGDNAVRPTTDRAREALFNILHHGYPECLDGTRVLDLFAGTGALGIEAISRGASYALFIEEAVSSRAIIRENIEALGLQGVAKIFRRDATRLGAAGTIQPFDLVFADPPYGKGYGEQALATAREGGWLTQDCLVVVEEGADTPFQPPEGFVLHERRDYSGTTLAFCGLA</sequence>
<comment type="caution">
    <text evidence="3">The sequence shown here is derived from an EMBL/GenBank/DDBJ whole genome shotgun (WGS) entry which is preliminary data.</text>
</comment>
<dbReference type="OrthoDB" id="9803017at2"/>
<dbReference type="EMBL" id="JMQM01000001">
    <property type="protein sequence ID" value="KFB10939.1"/>
    <property type="molecule type" value="Genomic_DNA"/>
</dbReference>
<dbReference type="AlphaFoldDB" id="A0A084UDA3"/>
<evidence type="ECO:0000256" key="1">
    <source>
        <dbReference type="ARBA" id="ARBA00022603"/>
    </source>
</evidence>
<dbReference type="Proteomes" id="UP000053675">
    <property type="component" value="Unassembled WGS sequence"/>
</dbReference>
<dbReference type="STRING" id="472175.EL18_01980"/>
<dbReference type="PANTHER" id="PTHR43542">
    <property type="entry name" value="METHYLTRANSFERASE"/>
    <property type="match status" value="1"/>
</dbReference>
<dbReference type="InterPro" id="IPR029063">
    <property type="entry name" value="SAM-dependent_MTases_sf"/>
</dbReference>
<dbReference type="Gene3D" id="3.40.50.150">
    <property type="entry name" value="Vaccinia Virus protein VP39"/>
    <property type="match status" value="1"/>
</dbReference>
<keyword evidence="4" id="KW-1185">Reference proteome</keyword>
<gene>
    <name evidence="3" type="ORF">EL18_01980</name>
</gene>
<name>A0A084UDA3_9HYPH</name>
<dbReference type="GO" id="GO:0031167">
    <property type="term" value="P:rRNA methylation"/>
    <property type="evidence" value="ECO:0007669"/>
    <property type="project" value="InterPro"/>
</dbReference>
<dbReference type="InterPro" id="IPR002052">
    <property type="entry name" value="DNA_methylase_N6_adenine_CS"/>
</dbReference>
<organism evidence="3 4">
    <name type="scientific">Nitratireductor basaltis</name>
    <dbReference type="NCBI Taxonomy" id="472175"/>
    <lineage>
        <taxon>Bacteria</taxon>
        <taxon>Pseudomonadati</taxon>
        <taxon>Pseudomonadota</taxon>
        <taxon>Alphaproteobacteria</taxon>
        <taxon>Hyphomicrobiales</taxon>
        <taxon>Phyllobacteriaceae</taxon>
        <taxon>Nitratireductor</taxon>
    </lineage>
</organism>
<dbReference type="GO" id="GO:0008168">
    <property type="term" value="F:methyltransferase activity"/>
    <property type="evidence" value="ECO:0007669"/>
    <property type="project" value="UniProtKB-KW"/>
</dbReference>
<evidence type="ECO:0000313" key="3">
    <source>
        <dbReference type="EMBL" id="KFB10939.1"/>
    </source>
</evidence>
<dbReference type="GO" id="GO:0003676">
    <property type="term" value="F:nucleic acid binding"/>
    <property type="evidence" value="ECO:0007669"/>
    <property type="project" value="InterPro"/>
</dbReference>